<keyword evidence="2" id="KW-1185">Reference proteome</keyword>
<protein>
    <submittedName>
        <fullName evidence="1">Uncharacterized protein</fullName>
    </submittedName>
</protein>
<dbReference type="RefSeq" id="WP_289214271.1">
    <property type="nucleotide sequence ID" value="NZ_JAPVRC010000001.1"/>
</dbReference>
<evidence type="ECO:0000313" key="2">
    <source>
        <dbReference type="Proteomes" id="UP001596494"/>
    </source>
</evidence>
<dbReference type="EMBL" id="JBHTBY010000006">
    <property type="protein sequence ID" value="MFC7320649.1"/>
    <property type="molecule type" value="Genomic_DNA"/>
</dbReference>
<proteinExistence type="predicted"/>
<comment type="caution">
    <text evidence="1">The sequence shown here is derived from an EMBL/GenBank/DDBJ whole genome shotgun (WGS) entry which is preliminary data.</text>
</comment>
<evidence type="ECO:0000313" key="1">
    <source>
        <dbReference type="EMBL" id="MFC7320649.1"/>
    </source>
</evidence>
<name>A0ABW2K1N9_9BACI</name>
<organism evidence="1 2">
    <name type="scientific">Halobacillus campisalis</name>
    <dbReference type="NCBI Taxonomy" id="435909"/>
    <lineage>
        <taxon>Bacteria</taxon>
        <taxon>Bacillati</taxon>
        <taxon>Bacillota</taxon>
        <taxon>Bacilli</taxon>
        <taxon>Bacillales</taxon>
        <taxon>Bacillaceae</taxon>
        <taxon>Halobacillus</taxon>
    </lineage>
</organism>
<reference evidence="2" key="1">
    <citation type="journal article" date="2019" name="Int. J. Syst. Evol. Microbiol.">
        <title>The Global Catalogue of Microorganisms (GCM) 10K type strain sequencing project: providing services to taxonomists for standard genome sequencing and annotation.</title>
        <authorList>
            <consortium name="The Broad Institute Genomics Platform"/>
            <consortium name="The Broad Institute Genome Sequencing Center for Infectious Disease"/>
            <person name="Wu L."/>
            <person name="Ma J."/>
        </authorList>
    </citation>
    <scope>NUCLEOTIDE SEQUENCE [LARGE SCALE GENOMIC DNA]</scope>
    <source>
        <strain evidence="2">CCUG 73951</strain>
    </source>
</reference>
<gene>
    <name evidence="1" type="ORF">ACFQMN_07125</name>
</gene>
<dbReference type="Proteomes" id="UP001596494">
    <property type="component" value="Unassembled WGS sequence"/>
</dbReference>
<sequence>MMVFLLLFIVAIYSIVIVRMMAKGGSAAAQSVIQIMAASKDKHQEIPQKPCKKTLTAK</sequence>
<accession>A0ABW2K1N9</accession>